<protein>
    <submittedName>
        <fullName evidence="1">Uncharacterized protein</fullName>
    </submittedName>
</protein>
<sequence>MRKILTGILGVLLVVGVVSGSAAALFSATANVNNVAIRAGTAGLEFSTTGTGSWSTSYGFPDWLADNVYPGYANSATFYVRNISTAPIALRISAQLMSAAYGWNEFKDVTNVWIGNPAGSTGSGYFTLTEWNSSARDTQMVVPYGSVSTPMGIFFNISSGAGNGIAGQGISTNWVLTGTQVSS</sequence>
<gene>
    <name evidence="1" type="ORF">COU95_01890</name>
</gene>
<evidence type="ECO:0000313" key="1">
    <source>
        <dbReference type="EMBL" id="PJE67532.1"/>
    </source>
</evidence>
<comment type="caution">
    <text evidence="1">The sequence shown here is derived from an EMBL/GenBank/DDBJ whole genome shotgun (WGS) entry which is preliminary data.</text>
</comment>
<organism evidence="1 2">
    <name type="scientific">Candidatus Shapirobacteria bacterium CG10_big_fil_rev_8_21_14_0_10_40_9</name>
    <dbReference type="NCBI Taxonomy" id="1974888"/>
    <lineage>
        <taxon>Bacteria</taxon>
        <taxon>Candidatus Shapironibacteriota</taxon>
    </lineage>
</organism>
<name>A0A2M8L3R0_9BACT</name>
<accession>A0A2M8L3R0</accession>
<dbReference type="EMBL" id="PFEK01000037">
    <property type="protein sequence ID" value="PJE67532.1"/>
    <property type="molecule type" value="Genomic_DNA"/>
</dbReference>
<proteinExistence type="predicted"/>
<dbReference type="AlphaFoldDB" id="A0A2M8L3R0"/>
<dbReference type="Proteomes" id="UP000231474">
    <property type="component" value="Unassembled WGS sequence"/>
</dbReference>
<evidence type="ECO:0000313" key="2">
    <source>
        <dbReference type="Proteomes" id="UP000231474"/>
    </source>
</evidence>
<reference evidence="2" key="1">
    <citation type="submission" date="2017-09" db="EMBL/GenBank/DDBJ databases">
        <title>Depth-based differentiation of microbial function through sediment-hosted aquifers and enrichment of novel symbionts in the deep terrestrial subsurface.</title>
        <authorList>
            <person name="Probst A.J."/>
            <person name="Ladd B."/>
            <person name="Jarett J.K."/>
            <person name="Geller-Mcgrath D.E."/>
            <person name="Sieber C.M.K."/>
            <person name="Emerson J.B."/>
            <person name="Anantharaman K."/>
            <person name="Thomas B.C."/>
            <person name="Malmstrom R."/>
            <person name="Stieglmeier M."/>
            <person name="Klingl A."/>
            <person name="Woyke T."/>
            <person name="Ryan C.M."/>
            <person name="Banfield J.F."/>
        </authorList>
    </citation>
    <scope>NUCLEOTIDE SEQUENCE [LARGE SCALE GENOMIC DNA]</scope>
</reference>